<dbReference type="Proteomes" id="UP000604046">
    <property type="component" value="Unassembled WGS sequence"/>
</dbReference>
<reference evidence="1" key="1">
    <citation type="submission" date="2021-02" db="EMBL/GenBank/DDBJ databases">
        <authorList>
            <person name="Dougan E. K."/>
            <person name="Rhodes N."/>
            <person name="Thang M."/>
            <person name="Chan C."/>
        </authorList>
    </citation>
    <scope>NUCLEOTIDE SEQUENCE</scope>
</reference>
<evidence type="ECO:0000313" key="2">
    <source>
        <dbReference type="Proteomes" id="UP000604046"/>
    </source>
</evidence>
<sequence>MAALVLPDPRFDAGSCEVVKHDQATFAVIQRGGKCRIAHTLTGEEHFFDGEGTAQISSSGWAFLALCKGQSQDIETKWLSQIFKWTLYKAKLLPDQPLYCVQKTSDGIELKLVEMFAQQRAILYPSQEHEVLQPMFPRTRKRMMLVKYSRPLHGHSFWWSMHAFSQAADFQTTTSSCKKSWCKMCRDILHSGKANHPQDFLWPIRSERADKEHPMHEVFGSTTATLLVALTACVSAKQNRPVAIQWLRNLLANYASDGHFHLNTGHLRDDESGRSGDSSEAENFCVELVQGKICLSEFAKASRCKRKNGRGLSLRKEQDLLTLLMAIRLRSGWQFLLGQLLQQVAVMVEANLHFESFQEGQAEFAEGFHRDPGQRIRNVRIAQERAFARRSKKKRETQEATPHTKLSQLAKATAKAQQVRAKMLLTRKDRTQERKLYFKSIQDIFRGANQIAMAFDASRVGGRKLTSYGLMELRSGLCAWGPSQADEAANLDKACLALLSTEKERENQDTEKALRSKKVAADRMSTYDLVLATDHVLRLCHGQSGIMAFAPQEGDENLPLVQKATLVTVTDNGTDSVATRFFMTYHLQLRLLGLYDPRHRLHRILQNAISHSGFSSAYSFAKILLSWMRGPWLNRKWYRIVQEETAELLDMVRTQGQASSSNDGHPAGHSDGRALFRIMLERCAHERGIAEHEATEDDCIRWLQECKFHKQHLSSGNPSRWDEFHAGWKILRKEMATLTIVLLSYGIKTNLLSQDKLDIVKATQQLQATAERAGLTTLAAGQRERRAMYSKCKNKLVAVTYLALDYDLVTNINTWFSVSLPISRSGTWEYWQNQANGHFKEVLAKIMGSCLDADSQRSIGLIGQAEAGNSLFYFQLQPDDGMVHHQDTLYERLVHYAVTLSRFLCMYEIPVSV</sequence>
<dbReference type="AlphaFoldDB" id="A0A812PBS4"/>
<keyword evidence="2" id="KW-1185">Reference proteome</keyword>
<protein>
    <submittedName>
        <fullName evidence="1">Mug158 protein</fullName>
    </submittedName>
</protein>
<gene>
    <name evidence="1" type="primary">mug158</name>
    <name evidence="1" type="ORF">SNAT2548_LOCUS17142</name>
</gene>
<comment type="caution">
    <text evidence="1">The sequence shown here is derived from an EMBL/GenBank/DDBJ whole genome shotgun (WGS) entry which is preliminary data.</text>
</comment>
<proteinExistence type="predicted"/>
<organism evidence="1 2">
    <name type="scientific">Symbiodinium natans</name>
    <dbReference type="NCBI Taxonomy" id="878477"/>
    <lineage>
        <taxon>Eukaryota</taxon>
        <taxon>Sar</taxon>
        <taxon>Alveolata</taxon>
        <taxon>Dinophyceae</taxon>
        <taxon>Suessiales</taxon>
        <taxon>Symbiodiniaceae</taxon>
        <taxon>Symbiodinium</taxon>
    </lineage>
</organism>
<accession>A0A812PBS4</accession>
<name>A0A812PBS4_9DINO</name>
<dbReference type="EMBL" id="CAJNDS010002102">
    <property type="protein sequence ID" value="CAE7327454.1"/>
    <property type="molecule type" value="Genomic_DNA"/>
</dbReference>
<evidence type="ECO:0000313" key="1">
    <source>
        <dbReference type="EMBL" id="CAE7327454.1"/>
    </source>
</evidence>